<dbReference type="InterPro" id="IPR021109">
    <property type="entry name" value="Peptidase_aspartic_dom_sf"/>
</dbReference>
<dbReference type="SUPFAM" id="SSF50630">
    <property type="entry name" value="Acid proteases"/>
    <property type="match status" value="1"/>
</dbReference>
<dbReference type="InterPro" id="IPR050462">
    <property type="entry name" value="Retroviral_Gag-Pol_poly"/>
</dbReference>
<dbReference type="RefSeq" id="XP_025782017.1">
    <property type="nucleotide sequence ID" value="XM_025926232.1"/>
</dbReference>
<name>A0A6P6I1X7_PUMCO</name>
<organism evidence="4 5">
    <name type="scientific">Puma concolor</name>
    <name type="common">Mountain lion</name>
    <name type="synonym">Felis concolor</name>
    <dbReference type="NCBI Taxonomy" id="9696"/>
    <lineage>
        <taxon>Eukaryota</taxon>
        <taxon>Metazoa</taxon>
        <taxon>Chordata</taxon>
        <taxon>Craniata</taxon>
        <taxon>Vertebrata</taxon>
        <taxon>Euteleostomi</taxon>
        <taxon>Mammalia</taxon>
        <taxon>Eutheria</taxon>
        <taxon>Laurasiatheria</taxon>
        <taxon>Carnivora</taxon>
        <taxon>Feliformia</taxon>
        <taxon>Felidae</taxon>
        <taxon>Felinae</taxon>
        <taxon>Puma</taxon>
    </lineage>
</organism>
<feature type="region of interest" description="Disordered" evidence="2">
    <location>
        <begin position="423"/>
        <end position="447"/>
    </location>
</feature>
<protein>
    <submittedName>
        <fullName evidence="5">LOW QUALITY PROTEIN: uncharacterized protein LOC112863120</fullName>
    </submittedName>
</protein>
<evidence type="ECO:0000256" key="2">
    <source>
        <dbReference type="SAM" id="MobiDB-lite"/>
    </source>
</evidence>
<dbReference type="AlphaFoldDB" id="A0A6P6I1X7"/>
<dbReference type="Proteomes" id="UP000515131">
    <property type="component" value="Unplaced"/>
</dbReference>
<dbReference type="Pfam" id="PF02093">
    <property type="entry name" value="Gag_p30"/>
    <property type="match status" value="1"/>
</dbReference>
<keyword evidence="4" id="KW-1185">Reference proteome</keyword>
<dbReference type="GO" id="GO:0004190">
    <property type="term" value="F:aspartic-type endopeptidase activity"/>
    <property type="evidence" value="ECO:0007669"/>
    <property type="project" value="InterPro"/>
</dbReference>
<evidence type="ECO:0000313" key="4">
    <source>
        <dbReference type="Proteomes" id="UP000515131"/>
    </source>
</evidence>
<dbReference type="InterPro" id="IPR018061">
    <property type="entry name" value="Retropepsins"/>
</dbReference>
<feature type="domain" description="Peptidase A2" evidence="3">
    <location>
        <begin position="457"/>
        <end position="527"/>
    </location>
</feature>
<evidence type="ECO:0000256" key="1">
    <source>
        <dbReference type="ARBA" id="ARBA00022801"/>
    </source>
</evidence>
<feature type="region of interest" description="Disordered" evidence="2">
    <location>
        <begin position="376"/>
        <end position="406"/>
    </location>
</feature>
<dbReference type="GO" id="GO:0003676">
    <property type="term" value="F:nucleic acid binding"/>
    <property type="evidence" value="ECO:0007669"/>
    <property type="project" value="InterPro"/>
</dbReference>
<dbReference type="InterPro" id="IPR036875">
    <property type="entry name" value="Znf_CCHC_sf"/>
</dbReference>
<evidence type="ECO:0000259" key="3">
    <source>
        <dbReference type="PROSITE" id="PS50175"/>
    </source>
</evidence>
<dbReference type="InterPro" id="IPR001995">
    <property type="entry name" value="Peptidase_A2_cat"/>
</dbReference>
<gene>
    <name evidence="5" type="primary">LOC112863120</name>
</gene>
<accession>A0A6P6I1X7</accession>
<dbReference type="SUPFAM" id="SSF47943">
    <property type="entry name" value="Retrovirus capsid protein, N-terminal core domain"/>
    <property type="match status" value="1"/>
</dbReference>
<dbReference type="GO" id="GO:0008270">
    <property type="term" value="F:zinc ion binding"/>
    <property type="evidence" value="ECO:0007669"/>
    <property type="project" value="InterPro"/>
</dbReference>
<dbReference type="InterPro" id="IPR003036">
    <property type="entry name" value="Gag_P30"/>
</dbReference>
<dbReference type="Gene3D" id="2.40.70.10">
    <property type="entry name" value="Acid Proteases"/>
    <property type="match status" value="1"/>
</dbReference>
<keyword evidence="1" id="KW-0378">Hydrolase</keyword>
<dbReference type="Pfam" id="PF00077">
    <property type="entry name" value="RVP"/>
    <property type="match status" value="1"/>
</dbReference>
<evidence type="ECO:0000313" key="5">
    <source>
        <dbReference type="RefSeq" id="XP_025782017.1"/>
    </source>
</evidence>
<proteinExistence type="predicted"/>
<dbReference type="Gene3D" id="1.10.375.10">
    <property type="entry name" value="Human Immunodeficiency Virus Type 1 Capsid Protein"/>
    <property type="match status" value="1"/>
</dbReference>
<dbReference type="KEGG" id="pcoo:112863120"/>
<reference evidence="5" key="1">
    <citation type="submission" date="2025-08" db="UniProtKB">
        <authorList>
            <consortium name="RefSeq"/>
        </authorList>
    </citation>
    <scope>IDENTIFICATION</scope>
    <source>
        <tissue evidence="5">Blood</tissue>
    </source>
</reference>
<dbReference type="CDD" id="cd06095">
    <property type="entry name" value="RP_RTVL_H_like"/>
    <property type="match status" value="1"/>
</dbReference>
<dbReference type="PROSITE" id="PS50175">
    <property type="entry name" value="ASP_PROT_RETROV"/>
    <property type="match status" value="1"/>
</dbReference>
<dbReference type="GO" id="GO:0006508">
    <property type="term" value="P:proteolysis"/>
    <property type="evidence" value="ECO:0007669"/>
    <property type="project" value="InterPro"/>
</dbReference>
<feature type="compositionally biased region" description="Basic and acidic residues" evidence="2">
    <location>
        <begin position="376"/>
        <end position="391"/>
    </location>
</feature>
<feature type="region of interest" description="Disordered" evidence="2">
    <location>
        <begin position="48"/>
        <end position="135"/>
    </location>
</feature>
<dbReference type="Gene3D" id="4.10.60.10">
    <property type="entry name" value="Zinc finger, CCHC-type"/>
    <property type="match status" value="1"/>
</dbReference>
<sequence>MSLLAAGVGTGSLAHSITSSRDLSNRLQITIEASATSLSTLQRQINSIAQGETEEELIVPPPYNPPRMPEEHHPPPPGEADAVRRTGGGNAPVGSPPFTRQRAQREQSASAANSTIPPLQDTGPPDAEGNQPHHYWPFATSDLYNWKAQNPKFSKKPAGLIDLLDSVLFTHQLTWDDCQQLLQVLFMTEERERILNEARKLVPGADGNPATNQAQIDASFPLTRPQWDFNTAEGKERLRVYHQTLMGGLRMAARKPTNLAKVGNVQQGKDESPAAFLEWIMEAFRTYTPMDPKALESKAAVIKAFVNQSAVDIRRKLQKIDRLGEKSLQDLLVVAEKVYNNWEPPEDKQPHSMAAASSKQTRDLARILLATTVDSPEERDRRLRQLADNTRKGTGTTKGGKQRLKKDQCTYCKEIGHWDRDFLKRAGGKGSKTDRGSRGSDPLPEPRVTLKVEGTPVDFLVDTRAQHSVLRTPQGKLASKKSWVQGATGMSQYSWTTRRTVDLGTGRVSHSFMVIPECPYPLLGRDLLTKIEAKITFRQGGPQVTDGKGHPIQVLTMKLEDEYCLH</sequence>
<dbReference type="GeneID" id="112863120"/>
<dbReference type="PANTHER" id="PTHR33166">
    <property type="entry name" value="GAG_P30 DOMAIN-CONTAINING PROTEIN"/>
    <property type="match status" value="1"/>
</dbReference>
<dbReference type="InterPro" id="IPR008919">
    <property type="entry name" value="Retrov_capsid_N"/>
</dbReference>
<dbReference type="SUPFAM" id="SSF57756">
    <property type="entry name" value="Retrovirus zinc finger-like domains"/>
    <property type="match status" value="1"/>
</dbReference>
<dbReference type="GO" id="GO:0019068">
    <property type="term" value="P:virion assembly"/>
    <property type="evidence" value="ECO:0007669"/>
    <property type="project" value="InterPro"/>
</dbReference>